<dbReference type="RefSeq" id="WP_071175920.1">
    <property type="nucleotide sequence ID" value="NZ_CP017831.1"/>
</dbReference>
<evidence type="ECO:0000313" key="7">
    <source>
        <dbReference type="Proteomes" id="UP000179284"/>
    </source>
</evidence>
<dbReference type="SUPFAM" id="SSF111342">
    <property type="entry name" value="CbiD-like"/>
    <property type="match status" value="1"/>
</dbReference>
<dbReference type="Pfam" id="PF01888">
    <property type="entry name" value="CbiD"/>
    <property type="match status" value="1"/>
</dbReference>
<dbReference type="GO" id="GO:0019251">
    <property type="term" value="P:anaerobic cobalamin biosynthetic process"/>
    <property type="evidence" value="ECO:0007669"/>
    <property type="project" value="UniProtKB-UniRule"/>
</dbReference>
<organism evidence="6 7">
    <name type="scientific">Butyrivibrio hungatei</name>
    <dbReference type="NCBI Taxonomy" id="185008"/>
    <lineage>
        <taxon>Bacteria</taxon>
        <taxon>Bacillati</taxon>
        <taxon>Bacillota</taxon>
        <taxon>Clostridia</taxon>
        <taxon>Lachnospirales</taxon>
        <taxon>Lachnospiraceae</taxon>
        <taxon>Butyrivibrio</taxon>
    </lineage>
</organism>
<dbReference type="UniPathway" id="UPA00148">
    <property type="reaction ID" value="UER00227"/>
</dbReference>
<dbReference type="HAMAP" id="MF_00787">
    <property type="entry name" value="CbiD"/>
    <property type="match status" value="1"/>
</dbReference>
<comment type="catalytic activity">
    <reaction evidence="5">
        <text>Co-precorrin-5B + S-adenosyl-L-methionine = Co-precorrin-6A + S-adenosyl-L-homocysteine</text>
        <dbReference type="Rhea" id="RHEA:26285"/>
        <dbReference type="ChEBI" id="CHEBI:57856"/>
        <dbReference type="ChEBI" id="CHEBI:59789"/>
        <dbReference type="ChEBI" id="CHEBI:60063"/>
        <dbReference type="ChEBI" id="CHEBI:60064"/>
        <dbReference type="EC" id="2.1.1.195"/>
    </reaction>
</comment>
<dbReference type="PANTHER" id="PTHR35863">
    <property type="entry name" value="COBALT-PRECORRIN-5B C(1)-METHYLTRANSFERASE"/>
    <property type="match status" value="1"/>
</dbReference>
<comment type="similarity">
    <text evidence="5">Belongs to the CbiD family.</text>
</comment>
<reference evidence="7" key="1">
    <citation type="submission" date="2016-10" db="EMBL/GenBank/DDBJ databases">
        <title>The complete genome sequence of the rumen bacterium Butyrivibrio hungatei MB2003.</title>
        <authorList>
            <person name="Palevich N."/>
            <person name="Kelly W.J."/>
            <person name="Leahy S.C."/>
            <person name="Altermann E."/>
            <person name="Rakonjac J."/>
            <person name="Attwood G.T."/>
        </authorList>
    </citation>
    <scope>NUCLEOTIDE SEQUENCE [LARGE SCALE GENOMIC DNA]</scope>
    <source>
        <strain evidence="7">MB2003</strain>
    </source>
</reference>
<name>A0A1D9P0X6_9FIRM</name>
<dbReference type="Gene3D" id="3.30.2110.10">
    <property type="entry name" value="CbiD-like"/>
    <property type="match status" value="1"/>
</dbReference>
<evidence type="ECO:0000256" key="4">
    <source>
        <dbReference type="ARBA" id="ARBA00022691"/>
    </source>
</evidence>
<keyword evidence="3 5" id="KW-0808">Transferase</keyword>
<dbReference type="NCBIfam" id="TIGR00312">
    <property type="entry name" value="cbiD"/>
    <property type="match status" value="1"/>
</dbReference>
<keyword evidence="7" id="KW-1185">Reference proteome</keyword>
<comment type="pathway">
    <text evidence="5">Cofactor biosynthesis; adenosylcobalamin biosynthesis; cob(II)yrinate a,c-diamide from sirohydrochlorin (anaerobic route): step 6/10.</text>
</comment>
<dbReference type="InterPro" id="IPR036074">
    <property type="entry name" value="CbiD_sf"/>
</dbReference>
<dbReference type="KEGG" id="bhu:bhn_I1176"/>
<dbReference type="Proteomes" id="UP000179284">
    <property type="component" value="Chromosome I"/>
</dbReference>
<dbReference type="EMBL" id="CP017831">
    <property type="protein sequence ID" value="AOZ96210.1"/>
    <property type="molecule type" value="Genomic_DNA"/>
</dbReference>
<dbReference type="InterPro" id="IPR002748">
    <property type="entry name" value="CbiD"/>
</dbReference>
<evidence type="ECO:0000256" key="5">
    <source>
        <dbReference type="HAMAP-Rule" id="MF_00787"/>
    </source>
</evidence>
<dbReference type="GO" id="GO:0043780">
    <property type="term" value="F:cobalt-precorrin-5B C1-methyltransferase activity"/>
    <property type="evidence" value="ECO:0007669"/>
    <property type="project" value="RHEA"/>
</dbReference>
<proteinExistence type="inferred from homology"/>
<keyword evidence="4 5" id="KW-0949">S-adenosyl-L-methionine</keyword>
<keyword evidence="1 5" id="KW-0169">Cobalamin biosynthesis</keyword>
<accession>A0A1D9P0X6</accession>
<dbReference type="EC" id="2.1.1.195" evidence="5"/>
<dbReference type="PANTHER" id="PTHR35863:SF1">
    <property type="entry name" value="COBALT-PRECORRIN-5B C(1)-METHYLTRANSFERASE"/>
    <property type="match status" value="1"/>
</dbReference>
<dbReference type="AlphaFoldDB" id="A0A1D9P0X6"/>
<keyword evidence="2 5" id="KW-0489">Methyltransferase</keyword>
<gene>
    <name evidence="5" type="primary">cbiD</name>
    <name evidence="6" type="ORF">bhn_I1176</name>
</gene>
<evidence type="ECO:0000256" key="1">
    <source>
        <dbReference type="ARBA" id="ARBA00022573"/>
    </source>
</evidence>
<protein>
    <recommendedName>
        <fullName evidence="5">Cobalt-precorrin-5B C(1)-methyltransferase</fullName>
        <ecNumber evidence="5">2.1.1.195</ecNumber>
    </recommendedName>
    <alternativeName>
        <fullName evidence="5">Cobalt-precorrin-6A synthase</fullName>
    </alternativeName>
</protein>
<sequence length="395" mass="42738">MDPSFVISRLTTGDCAAAAARAAAVCLLFKTDYEYVSIQHGDNSPRTISVYQVSSACNDESAHYYAIMEGGNAPDIREKAEIHVTVSKIKNLYDVSDNAHIDMRYGNLFLCGGEGIGTSQMDTADIKKGEPLIEKDARKLIFDAVAEACEISDGAQLLQITVSCPDGMMIAAKQTMGQNMFTGGITILGDYGRIFRIHQRDITSSIADQVKKQANLGVKNFLVAPGNYCAKEINDSLHVSLKTAVRCFNYPGDAIDAIVANGGENMLLVGNVGKLVKLAAGIMNTNSYASDARREIFSAHTAIVGGTSSQVRTVMGCDTTDEILALLDSWGIRDKVMSSIMLEISNAVYRRSHGKLKFGVALFSKEFGLLGQTDDTRNVLVKVSQEQYALSLKLK</sequence>
<comment type="function">
    <text evidence="5">Catalyzes the methylation of C-1 in cobalt-precorrin-5B to form cobalt-precorrin-6A.</text>
</comment>
<evidence type="ECO:0000313" key="6">
    <source>
        <dbReference type="EMBL" id="AOZ96210.1"/>
    </source>
</evidence>
<dbReference type="GO" id="GO:0032259">
    <property type="term" value="P:methylation"/>
    <property type="evidence" value="ECO:0007669"/>
    <property type="project" value="UniProtKB-KW"/>
</dbReference>
<evidence type="ECO:0000256" key="2">
    <source>
        <dbReference type="ARBA" id="ARBA00022603"/>
    </source>
</evidence>
<evidence type="ECO:0000256" key="3">
    <source>
        <dbReference type="ARBA" id="ARBA00022679"/>
    </source>
</evidence>